<protein>
    <recommendedName>
        <fullName evidence="3">DUF4142 domain-containing protein</fullName>
    </recommendedName>
</protein>
<gene>
    <name evidence="1" type="ORF">GCM10011383_10240</name>
</gene>
<organism evidence="1 2">
    <name type="scientific">Hymenobacter cavernae</name>
    <dbReference type="NCBI Taxonomy" id="2044852"/>
    <lineage>
        <taxon>Bacteria</taxon>
        <taxon>Pseudomonadati</taxon>
        <taxon>Bacteroidota</taxon>
        <taxon>Cytophagia</taxon>
        <taxon>Cytophagales</taxon>
        <taxon>Hymenobacteraceae</taxon>
        <taxon>Hymenobacter</taxon>
    </lineage>
</organism>
<sequence length="187" mass="21474">METSAPYFLLFRTNLLLASLVWLTACDSTPRERQEIVRQEARKLDTLADKAAVKLRAAGRRTMQYDSAARVRKSQPLGKAAEASFTKELLGTYSDFQSINPDNVAAAYTQFMRQVRAKRRTWTQRDWDYADAIYKHLNERRRAIRLDIRASDDVRIKSLQAEYLALENGRDLKDYGQAIGNKPAADR</sequence>
<reference evidence="2" key="1">
    <citation type="journal article" date="2019" name="Int. J. Syst. Evol. Microbiol.">
        <title>The Global Catalogue of Microorganisms (GCM) 10K type strain sequencing project: providing services to taxonomists for standard genome sequencing and annotation.</title>
        <authorList>
            <consortium name="The Broad Institute Genomics Platform"/>
            <consortium name="The Broad Institute Genome Sequencing Center for Infectious Disease"/>
            <person name="Wu L."/>
            <person name="Ma J."/>
        </authorList>
    </citation>
    <scope>NUCLEOTIDE SEQUENCE [LARGE SCALE GENOMIC DNA]</scope>
    <source>
        <strain evidence="2">CGMCC 1.15197</strain>
    </source>
</reference>
<accession>A0ABQ1TRJ6</accession>
<name>A0ABQ1TRJ6_9BACT</name>
<keyword evidence="2" id="KW-1185">Reference proteome</keyword>
<proteinExistence type="predicted"/>
<dbReference type="Proteomes" id="UP000632273">
    <property type="component" value="Unassembled WGS sequence"/>
</dbReference>
<evidence type="ECO:0008006" key="3">
    <source>
        <dbReference type="Google" id="ProtNLM"/>
    </source>
</evidence>
<evidence type="ECO:0000313" key="2">
    <source>
        <dbReference type="Proteomes" id="UP000632273"/>
    </source>
</evidence>
<comment type="caution">
    <text evidence="1">The sequence shown here is derived from an EMBL/GenBank/DDBJ whole genome shotgun (WGS) entry which is preliminary data.</text>
</comment>
<dbReference type="EMBL" id="BMHT01000002">
    <property type="protein sequence ID" value="GGF01327.1"/>
    <property type="molecule type" value="Genomic_DNA"/>
</dbReference>
<evidence type="ECO:0000313" key="1">
    <source>
        <dbReference type="EMBL" id="GGF01327.1"/>
    </source>
</evidence>